<dbReference type="InterPro" id="IPR044611">
    <property type="entry name" value="E3A/B/C-like"/>
</dbReference>
<gene>
    <name evidence="8" type="ORF">MONBRDRAFT_30711</name>
</gene>
<dbReference type="AlphaFoldDB" id="A9UNQ5"/>
<dbReference type="EMBL" id="CH991543">
    <property type="protein sequence ID" value="EDQ92285.1"/>
    <property type="molecule type" value="Genomic_DNA"/>
</dbReference>
<dbReference type="RefSeq" id="XP_001742047.1">
    <property type="nucleotide sequence ID" value="XM_001741995.1"/>
</dbReference>
<evidence type="ECO:0000259" key="7">
    <source>
        <dbReference type="PROSITE" id="PS50237"/>
    </source>
</evidence>
<keyword evidence="6" id="KW-0732">Signal</keyword>
<dbReference type="InterPro" id="IPR000569">
    <property type="entry name" value="HECT_dom"/>
</dbReference>
<dbReference type="GO" id="GO:0000209">
    <property type="term" value="P:protein polyubiquitination"/>
    <property type="evidence" value="ECO:0000318"/>
    <property type="project" value="GO_Central"/>
</dbReference>
<name>A9UNQ5_MONBE</name>
<protein>
    <recommendedName>
        <fullName evidence="2">HECT-type E3 ubiquitin transferase</fullName>
        <ecNumber evidence="2">2.3.2.26</ecNumber>
    </recommendedName>
</protein>
<evidence type="ECO:0000256" key="1">
    <source>
        <dbReference type="ARBA" id="ARBA00000885"/>
    </source>
</evidence>
<reference evidence="8 9" key="1">
    <citation type="journal article" date="2008" name="Nature">
        <title>The genome of the choanoflagellate Monosiga brevicollis and the origin of metazoans.</title>
        <authorList>
            <consortium name="JGI Sequencing"/>
            <person name="King N."/>
            <person name="Westbrook M.J."/>
            <person name="Young S.L."/>
            <person name="Kuo A."/>
            <person name="Abedin M."/>
            <person name="Chapman J."/>
            <person name="Fairclough S."/>
            <person name="Hellsten U."/>
            <person name="Isogai Y."/>
            <person name="Letunic I."/>
            <person name="Marr M."/>
            <person name="Pincus D."/>
            <person name="Putnam N."/>
            <person name="Rokas A."/>
            <person name="Wright K.J."/>
            <person name="Zuzow R."/>
            <person name="Dirks W."/>
            <person name="Good M."/>
            <person name="Goodstein D."/>
            <person name="Lemons D."/>
            <person name="Li W."/>
            <person name="Lyons J.B."/>
            <person name="Morris A."/>
            <person name="Nichols S."/>
            <person name="Richter D.J."/>
            <person name="Salamov A."/>
            <person name="Bork P."/>
            <person name="Lim W.A."/>
            <person name="Manning G."/>
            <person name="Miller W.T."/>
            <person name="McGinnis W."/>
            <person name="Shapiro H."/>
            <person name="Tjian R."/>
            <person name="Grigoriev I.V."/>
            <person name="Rokhsar D."/>
        </authorList>
    </citation>
    <scope>NUCLEOTIDE SEQUENCE [LARGE SCALE GENOMIC DNA]</scope>
    <source>
        <strain evidence="9">MX1 / ATCC 50154</strain>
    </source>
</reference>
<dbReference type="Gene3D" id="3.90.1750.10">
    <property type="entry name" value="Hect, E3 ligase catalytic domains"/>
    <property type="match status" value="1"/>
</dbReference>
<evidence type="ECO:0000256" key="2">
    <source>
        <dbReference type="ARBA" id="ARBA00012485"/>
    </source>
</evidence>
<dbReference type="SUPFAM" id="SSF56204">
    <property type="entry name" value="Hect, E3 ligase catalytic domain"/>
    <property type="match status" value="1"/>
</dbReference>
<dbReference type="KEGG" id="mbr:MONBRDRAFT_30711"/>
<evidence type="ECO:0000313" key="8">
    <source>
        <dbReference type="EMBL" id="EDQ92285.1"/>
    </source>
</evidence>
<dbReference type="GeneID" id="5887573"/>
<feature type="chain" id="PRO_5002742328" description="HECT-type E3 ubiquitin transferase" evidence="6">
    <location>
        <begin position="23"/>
        <end position="598"/>
    </location>
</feature>
<dbReference type="Proteomes" id="UP000001357">
    <property type="component" value="Unassembled WGS sequence"/>
</dbReference>
<dbReference type="STRING" id="81824.A9UNQ5"/>
<dbReference type="FunCoup" id="A9UNQ5">
    <property type="interactions" value="283"/>
</dbReference>
<dbReference type="PANTHER" id="PTHR45700:SF2">
    <property type="entry name" value="UBIQUITIN-PROTEIN LIGASE E3C"/>
    <property type="match status" value="1"/>
</dbReference>
<dbReference type="GO" id="GO:0061630">
    <property type="term" value="F:ubiquitin protein ligase activity"/>
    <property type="evidence" value="ECO:0000318"/>
    <property type="project" value="GO_Central"/>
</dbReference>
<dbReference type="OMA" id="FARRINI"/>
<dbReference type="Gene3D" id="3.30.2410.10">
    <property type="entry name" value="Hect, E3 ligase catalytic domain"/>
    <property type="match status" value="1"/>
</dbReference>
<comment type="catalytic activity">
    <reaction evidence="1">
        <text>S-ubiquitinyl-[E2 ubiquitin-conjugating enzyme]-L-cysteine + [acceptor protein]-L-lysine = [E2 ubiquitin-conjugating enzyme]-L-cysteine + N(6)-ubiquitinyl-[acceptor protein]-L-lysine.</text>
        <dbReference type="EC" id="2.3.2.26"/>
    </reaction>
</comment>
<dbReference type="Gene3D" id="3.30.2160.10">
    <property type="entry name" value="Hect, E3 ligase catalytic domain"/>
    <property type="match status" value="1"/>
</dbReference>
<feature type="active site" description="Glycyl thioester intermediate" evidence="5">
    <location>
        <position position="566"/>
    </location>
</feature>
<dbReference type="InterPro" id="IPR035983">
    <property type="entry name" value="Hect_E3_ubiquitin_ligase"/>
</dbReference>
<dbReference type="CDD" id="cd00078">
    <property type="entry name" value="HECTc"/>
    <property type="match status" value="1"/>
</dbReference>
<dbReference type="eggNOG" id="KOG0941">
    <property type="taxonomic scope" value="Eukaryota"/>
</dbReference>
<evidence type="ECO:0000256" key="4">
    <source>
        <dbReference type="ARBA" id="ARBA00022786"/>
    </source>
</evidence>
<accession>A9UNQ5</accession>
<dbReference type="GO" id="GO:0006511">
    <property type="term" value="P:ubiquitin-dependent protein catabolic process"/>
    <property type="evidence" value="ECO:0000318"/>
    <property type="project" value="GO_Central"/>
</dbReference>
<dbReference type="EC" id="2.3.2.26" evidence="2"/>
<keyword evidence="4 5" id="KW-0833">Ubl conjugation pathway</keyword>
<dbReference type="Pfam" id="PF00632">
    <property type="entry name" value="HECT"/>
    <property type="match status" value="2"/>
</dbReference>
<proteinExistence type="predicted"/>
<feature type="signal peptide" evidence="6">
    <location>
        <begin position="1"/>
        <end position="22"/>
    </location>
</feature>
<evidence type="ECO:0000256" key="3">
    <source>
        <dbReference type="ARBA" id="ARBA00022679"/>
    </source>
</evidence>
<dbReference type="PANTHER" id="PTHR45700">
    <property type="entry name" value="UBIQUITIN-PROTEIN LIGASE E3C"/>
    <property type="match status" value="1"/>
</dbReference>
<dbReference type="SMART" id="SM00119">
    <property type="entry name" value="HECTc"/>
    <property type="match status" value="1"/>
</dbReference>
<feature type="domain" description="HECT" evidence="7">
    <location>
        <begin position="253"/>
        <end position="598"/>
    </location>
</feature>
<sequence>MASPDLAFYCLCLALEVISCKAQRSAGRLLLSDSIATDIGVYWNMVQAQLSPHVFKARMAAWVAAQSAPALEALTFAIRVTVNRQTTHTLAAEVDALLQLGQHIRNQVPAANLVCEAFARRINIKEAFYEYIAIIKRDQHTYLIPFRTDFLQHMFHSSAAKAKTSYLAYPFIFPASIKRQLLRFQAAFEMSREFQRAFYNHALSLELDRVYRCAERQRPAQTPQEKALSSPYLVLTVRRGHETQDVFNCLARHPQMYRRPLKVRYISSGEQGLDLGGLQKELLKQVWEDVSNPEHGLFIMHDDSRFLWFQTSLPTVPARHFELCGILLGLALFNGIMLNLHFPAVFFSLLLGHETGLEDFASLFPVQAQSLQMLLDYDGDVSEWTQTFSIMRKTLDESYEEVDIVPNGRNIEVTNANRQQFVDAMVQYYLHDAIEHCLEPFRRGFLGVCGCPMLYVLTAAELESLLVGARTWNIADLRAGATYEDQYTENHPTIVDFWEVIFGMTQEEQRQFVEFVTECLPHGSRMTNVMTATGSDREPVGGLGSLRLCVQRNGPDSDRLPTSLTCFNRLLLPEYDNIDKLRSRLLTAIQHSKGFGLV</sequence>
<organism evidence="8 9">
    <name type="scientific">Monosiga brevicollis</name>
    <name type="common">Choanoflagellate</name>
    <dbReference type="NCBI Taxonomy" id="81824"/>
    <lineage>
        <taxon>Eukaryota</taxon>
        <taxon>Choanoflagellata</taxon>
        <taxon>Craspedida</taxon>
        <taxon>Salpingoecidae</taxon>
        <taxon>Monosiga</taxon>
    </lineage>
</organism>
<dbReference type="InParanoid" id="A9UNQ5"/>
<evidence type="ECO:0000313" key="9">
    <source>
        <dbReference type="Proteomes" id="UP000001357"/>
    </source>
</evidence>
<dbReference type="PROSITE" id="PS50237">
    <property type="entry name" value="HECT"/>
    <property type="match status" value="1"/>
</dbReference>
<evidence type="ECO:0000256" key="6">
    <source>
        <dbReference type="SAM" id="SignalP"/>
    </source>
</evidence>
<keyword evidence="3" id="KW-0808">Transferase</keyword>
<keyword evidence="9" id="KW-1185">Reference proteome</keyword>
<evidence type="ECO:0000256" key="5">
    <source>
        <dbReference type="PROSITE-ProRule" id="PRU00104"/>
    </source>
</evidence>